<dbReference type="EMBL" id="JAEOAH010000016">
    <property type="protein sequence ID" value="MBK3495586.1"/>
    <property type="molecule type" value="Genomic_DNA"/>
</dbReference>
<keyword evidence="1" id="KW-1133">Transmembrane helix</keyword>
<dbReference type="Proteomes" id="UP000618943">
    <property type="component" value="Unassembled WGS sequence"/>
</dbReference>
<keyword evidence="1" id="KW-0472">Membrane</keyword>
<keyword evidence="1" id="KW-0812">Transmembrane</keyword>
<sequence length="82" mass="9324">MKKKSDFIALVCLLFTIGSFIYLLLGNKGMNEFILVGIIQLGVLGTVFFCIKSPKTKLQKIVLWMLSLFSLTFLLFLFTKII</sequence>
<name>A0ABS1H850_9BACL</name>
<evidence type="ECO:0000313" key="2">
    <source>
        <dbReference type="EMBL" id="MBK3495586.1"/>
    </source>
</evidence>
<protein>
    <recommendedName>
        <fullName evidence="4">DUF3953 domain-containing protein</fullName>
    </recommendedName>
</protein>
<comment type="caution">
    <text evidence="2">The sequence shown here is derived from an EMBL/GenBank/DDBJ whole genome shotgun (WGS) entry which is preliminary data.</text>
</comment>
<evidence type="ECO:0000313" key="3">
    <source>
        <dbReference type="Proteomes" id="UP000618943"/>
    </source>
</evidence>
<proteinExistence type="predicted"/>
<accession>A0ABS1H850</accession>
<feature type="transmembrane region" description="Helical" evidence="1">
    <location>
        <begin position="33"/>
        <end position="51"/>
    </location>
</feature>
<gene>
    <name evidence="2" type="ORF">JFL43_12135</name>
</gene>
<reference evidence="2 3" key="1">
    <citation type="submission" date="2020-12" db="EMBL/GenBank/DDBJ databases">
        <title>YIM B01967 draft genome.</title>
        <authorList>
            <person name="Yan X."/>
        </authorList>
    </citation>
    <scope>NUCLEOTIDE SEQUENCE [LARGE SCALE GENOMIC DNA]</scope>
    <source>
        <strain evidence="2 3">YIM B01967</strain>
    </source>
</reference>
<organism evidence="2 3">
    <name type="scientific">Viridibacillus soli</name>
    <dbReference type="NCBI Taxonomy" id="2798301"/>
    <lineage>
        <taxon>Bacteria</taxon>
        <taxon>Bacillati</taxon>
        <taxon>Bacillota</taxon>
        <taxon>Bacilli</taxon>
        <taxon>Bacillales</taxon>
        <taxon>Caryophanaceae</taxon>
        <taxon>Viridibacillus</taxon>
    </lineage>
</organism>
<evidence type="ECO:0008006" key="4">
    <source>
        <dbReference type="Google" id="ProtNLM"/>
    </source>
</evidence>
<keyword evidence="3" id="KW-1185">Reference proteome</keyword>
<feature type="transmembrane region" description="Helical" evidence="1">
    <location>
        <begin position="63"/>
        <end position="81"/>
    </location>
</feature>
<dbReference type="RefSeq" id="WP_200749250.1">
    <property type="nucleotide sequence ID" value="NZ_JAEOAH010000016.1"/>
</dbReference>
<evidence type="ECO:0000256" key="1">
    <source>
        <dbReference type="SAM" id="Phobius"/>
    </source>
</evidence>
<feature type="transmembrane region" description="Helical" evidence="1">
    <location>
        <begin position="7"/>
        <end position="27"/>
    </location>
</feature>